<protein>
    <recommendedName>
        <fullName evidence="2">carboxypeptidase C</fullName>
        <ecNumber evidence="2">3.4.16.5</ecNumber>
    </recommendedName>
</protein>
<evidence type="ECO:0000256" key="3">
    <source>
        <dbReference type="ARBA" id="ARBA00022645"/>
    </source>
</evidence>
<dbReference type="AlphaFoldDB" id="A0A1Y2FKX4"/>
<gene>
    <name evidence="8" type="ORF">BCR37DRAFT_284140</name>
</gene>
<sequence>MVPLSLVSLIPSAAAFFSDNKGAKPYFTPDSRTRLPDTNQWTTQFPDSWHYSNKDVPDAVLHLKAKDTQLGKYCDGAGNGYTGYVSLANGTRHLYFVFFESRREPLHDPLVLWLNGGPGCSSIGYGLLTEHGPCLIVDKTTKRNENSWNNVANMLYVDEPADTGYSFTTGGPTAKRASAAADDLVALIQLLNKIFPPFQNLPLHLAGESNAGKHLPWLASKLIKLNKDGAQLQIPLASMMVGNPVLDVAIQEPAWYDYACSNASSNGPLFDIKTCKEMQSDHAQCLSLWDQVVKARQAGKPTQELVIKAREYCLEKFQYAVQDAGYDLYDVRRHCPDLSADCDVLAPLAEQFLRRAEVRTAFGSQTKSFSLCTGAIFDDSLNNGDWSDAITPVLIAVLESGLPTLFYVGEKDFLYNYIGVENVLESLSWSSKAGYVKSRQTPRKWEGGVGWSYKNLVYLRVANAGHDVPETQPAVAQVMLARWLKQGTSFF</sequence>
<dbReference type="OrthoDB" id="443318at2759"/>
<evidence type="ECO:0000313" key="9">
    <source>
        <dbReference type="Proteomes" id="UP000193685"/>
    </source>
</evidence>
<organism evidence="8 9">
    <name type="scientific">Protomyces lactucae-debilis</name>
    <dbReference type="NCBI Taxonomy" id="2754530"/>
    <lineage>
        <taxon>Eukaryota</taxon>
        <taxon>Fungi</taxon>
        <taxon>Dikarya</taxon>
        <taxon>Ascomycota</taxon>
        <taxon>Taphrinomycotina</taxon>
        <taxon>Taphrinomycetes</taxon>
        <taxon>Taphrinales</taxon>
        <taxon>Protomycetaceae</taxon>
        <taxon>Protomyces</taxon>
    </lineage>
</organism>
<reference evidence="8 9" key="1">
    <citation type="submission" date="2016-07" db="EMBL/GenBank/DDBJ databases">
        <title>Pervasive Adenine N6-methylation of Active Genes in Fungi.</title>
        <authorList>
            <consortium name="DOE Joint Genome Institute"/>
            <person name="Mondo S.J."/>
            <person name="Dannebaum R.O."/>
            <person name="Kuo R.C."/>
            <person name="Labutti K."/>
            <person name="Haridas S."/>
            <person name="Kuo A."/>
            <person name="Salamov A."/>
            <person name="Ahrendt S.R."/>
            <person name="Lipzen A."/>
            <person name="Sullivan W."/>
            <person name="Andreopoulos W.B."/>
            <person name="Clum A."/>
            <person name="Lindquist E."/>
            <person name="Daum C."/>
            <person name="Ramamoorthy G.K."/>
            <person name="Gryganskyi A."/>
            <person name="Culley D."/>
            <person name="Magnuson J.K."/>
            <person name="James T.Y."/>
            <person name="O'Malley M.A."/>
            <person name="Stajich J.E."/>
            <person name="Spatafora J.W."/>
            <person name="Visel A."/>
            <person name="Grigoriev I.V."/>
        </authorList>
    </citation>
    <scope>NUCLEOTIDE SEQUENCE [LARGE SCALE GENOMIC DNA]</scope>
    <source>
        <strain evidence="8 9">12-1054</strain>
    </source>
</reference>
<dbReference type="PANTHER" id="PTHR11802:SF113">
    <property type="entry name" value="SERINE CARBOXYPEPTIDASE CTSA-4.1"/>
    <property type="match status" value="1"/>
</dbReference>
<dbReference type="InterPro" id="IPR001563">
    <property type="entry name" value="Peptidase_S10"/>
</dbReference>
<dbReference type="PRINTS" id="PR00724">
    <property type="entry name" value="CRBOXYPTASEC"/>
</dbReference>
<comment type="caution">
    <text evidence="8">The sequence shown here is derived from an EMBL/GenBank/DDBJ whole genome shotgun (WGS) entry which is preliminary data.</text>
</comment>
<comment type="similarity">
    <text evidence="1">Belongs to the peptidase S10 family.</text>
</comment>
<dbReference type="InterPro" id="IPR029058">
    <property type="entry name" value="AB_hydrolase_fold"/>
</dbReference>
<dbReference type="Gene3D" id="1.10.287.410">
    <property type="match status" value="1"/>
</dbReference>
<dbReference type="InterPro" id="IPR033124">
    <property type="entry name" value="Ser_caboxypep_his_AS"/>
</dbReference>
<evidence type="ECO:0000256" key="2">
    <source>
        <dbReference type="ARBA" id="ARBA00012446"/>
    </source>
</evidence>
<evidence type="ECO:0000256" key="4">
    <source>
        <dbReference type="ARBA" id="ARBA00022670"/>
    </source>
</evidence>
<dbReference type="GO" id="GO:0004185">
    <property type="term" value="F:serine-type carboxypeptidase activity"/>
    <property type="evidence" value="ECO:0007669"/>
    <property type="project" value="UniProtKB-EC"/>
</dbReference>
<dbReference type="PROSITE" id="PS00560">
    <property type="entry name" value="CARBOXYPEPT_SER_HIS"/>
    <property type="match status" value="1"/>
</dbReference>
<evidence type="ECO:0000256" key="6">
    <source>
        <dbReference type="ARBA" id="ARBA00023180"/>
    </source>
</evidence>
<proteinExistence type="inferred from homology"/>
<feature type="signal peptide" evidence="7">
    <location>
        <begin position="1"/>
        <end position="15"/>
    </location>
</feature>
<evidence type="ECO:0000256" key="5">
    <source>
        <dbReference type="ARBA" id="ARBA00022801"/>
    </source>
</evidence>
<dbReference type="Gene3D" id="3.40.50.1820">
    <property type="entry name" value="alpha/beta hydrolase"/>
    <property type="match status" value="1"/>
</dbReference>
<keyword evidence="3" id="KW-0121">Carboxypeptidase</keyword>
<keyword evidence="5 8" id="KW-0378">Hydrolase</keyword>
<dbReference type="RefSeq" id="XP_040726151.1">
    <property type="nucleotide sequence ID" value="XM_040866841.1"/>
</dbReference>
<dbReference type="SUPFAM" id="SSF53474">
    <property type="entry name" value="alpha/beta-Hydrolases"/>
    <property type="match status" value="1"/>
</dbReference>
<evidence type="ECO:0000256" key="7">
    <source>
        <dbReference type="SAM" id="SignalP"/>
    </source>
</evidence>
<keyword evidence="7" id="KW-0732">Signal</keyword>
<dbReference type="Pfam" id="PF00450">
    <property type="entry name" value="Peptidase_S10"/>
    <property type="match status" value="1"/>
</dbReference>
<dbReference type="GO" id="GO:0000324">
    <property type="term" value="C:fungal-type vacuole"/>
    <property type="evidence" value="ECO:0007669"/>
    <property type="project" value="TreeGrafter"/>
</dbReference>
<keyword evidence="6" id="KW-0325">Glycoprotein</keyword>
<dbReference type="GeneID" id="63783440"/>
<accession>A0A1Y2FKX4</accession>
<dbReference type="PANTHER" id="PTHR11802">
    <property type="entry name" value="SERINE PROTEASE FAMILY S10 SERINE CARBOXYPEPTIDASE"/>
    <property type="match status" value="1"/>
</dbReference>
<keyword evidence="4" id="KW-0645">Protease</keyword>
<dbReference type="GO" id="GO:0006508">
    <property type="term" value="P:proteolysis"/>
    <property type="evidence" value="ECO:0007669"/>
    <property type="project" value="UniProtKB-KW"/>
</dbReference>
<evidence type="ECO:0000256" key="1">
    <source>
        <dbReference type="ARBA" id="ARBA00009431"/>
    </source>
</evidence>
<name>A0A1Y2FKX4_PROLT</name>
<evidence type="ECO:0000313" key="8">
    <source>
        <dbReference type="EMBL" id="ORY83856.1"/>
    </source>
</evidence>
<feature type="chain" id="PRO_5012169298" description="carboxypeptidase C" evidence="7">
    <location>
        <begin position="16"/>
        <end position="491"/>
    </location>
</feature>
<dbReference type="EMBL" id="MCFI01000007">
    <property type="protein sequence ID" value="ORY83856.1"/>
    <property type="molecule type" value="Genomic_DNA"/>
</dbReference>
<dbReference type="Proteomes" id="UP000193685">
    <property type="component" value="Unassembled WGS sequence"/>
</dbReference>
<keyword evidence="9" id="KW-1185">Reference proteome</keyword>
<dbReference type="EC" id="3.4.16.5" evidence="2"/>